<dbReference type="Gene3D" id="3.30.1330.30">
    <property type="match status" value="1"/>
</dbReference>
<dbReference type="SUPFAM" id="SSF55315">
    <property type="entry name" value="L30e-like"/>
    <property type="match status" value="1"/>
</dbReference>
<feature type="domain" description="Ribosomal protein eL8/eL30/eS12/Gadd45" evidence="1">
    <location>
        <begin position="3"/>
        <end position="46"/>
    </location>
</feature>
<protein>
    <recommendedName>
        <fullName evidence="1">Ribosomal protein eL8/eL30/eS12/Gadd45 domain-containing protein</fullName>
    </recommendedName>
</protein>
<organism evidence="2">
    <name type="scientific">marine sediment metagenome</name>
    <dbReference type="NCBI Taxonomy" id="412755"/>
    <lineage>
        <taxon>unclassified sequences</taxon>
        <taxon>metagenomes</taxon>
        <taxon>ecological metagenomes</taxon>
    </lineage>
</organism>
<evidence type="ECO:0000313" key="2">
    <source>
        <dbReference type="EMBL" id="GAG17630.1"/>
    </source>
</evidence>
<feature type="non-terminal residue" evidence="2">
    <location>
        <position position="1"/>
    </location>
</feature>
<accession>X0VH74</accession>
<dbReference type="InterPro" id="IPR029064">
    <property type="entry name" value="Ribosomal_eL30-like_sf"/>
</dbReference>
<name>X0VH74_9ZZZZ</name>
<reference evidence="2" key="1">
    <citation type="journal article" date="2014" name="Front. Microbiol.">
        <title>High frequency of phylogenetically diverse reductive dehalogenase-homologous genes in deep subseafloor sedimentary metagenomes.</title>
        <authorList>
            <person name="Kawai M."/>
            <person name="Futagami T."/>
            <person name="Toyoda A."/>
            <person name="Takaki Y."/>
            <person name="Nishi S."/>
            <person name="Hori S."/>
            <person name="Arai W."/>
            <person name="Tsubouchi T."/>
            <person name="Morono Y."/>
            <person name="Uchiyama I."/>
            <person name="Ito T."/>
            <person name="Fujiyama A."/>
            <person name="Inagaki F."/>
            <person name="Takami H."/>
        </authorList>
    </citation>
    <scope>NUCLEOTIDE SEQUENCE</scope>
    <source>
        <strain evidence="2">Expedition CK06-06</strain>
    </source>
</reference>
<sequence>LSTMAKEKKVPIYRYTSNGVELGYACGKNFAVSAFAVIDEGESSILQLVKKGK</sequence>
<dbReference type="InterPro" id="IPR004038">
    <property type="entry name" value="Ribosomal_eL8/eL30/eS12/Gad45"/>
</dbReference>
<comment type="caution">
    <text evidence="2">The sequence shown here is derived from an EMBL/GenBank/DDBJ whole genome shotgun (WGS) entry which is preliminary data.</text>
</comment>
<proteinExistence type="predicted"/>
<dbReference type="EMBL" id="BARS01039325">
    <property type="protein sequence ID" value="GAG17630.1"/>
    <property type="molecule type" value="Genomic_DNA"/>
</dbReference>
<evidence type="ECO:0000259" key="1">
    <source>
        <dbReference type="Pfam" id="PF01248"/>
    </source>
</evidence>
<dbReference type="AlphaFoldDB" id="X0VH74"/>
<gene>
    <name evidence="2" type="ORF">S01H1_60061</name>
</gene>
<dbReference type="Pfam" id="PF01248">
    <property type="entry name" value="Ribosomal_L7Ae"/>
    <property type="match status" value="1"/>
</dbReference>